<sequence>MTRVCIDQQTRRSHLPIRENNKARLGRRLTMDVSRAPRLRAAGGRPRHRSKTCKRADLIIRNSDESLRGDACVLSGWLPAASLRDQEGRVHGGHPSSARAIAPISTRTDGRRKLNTGPGASPVEPDPDEPLRGDACVGGGWLAAVSLGDTQGQGRVHGGSTMSPFFTSSSAPSPSSDQPPCSNLKIAMSALAMEFCNLKIWRLDVLRDHLGFSSASIWESVRRSCSSGSNSDSAASWPSSSDSFTGTSGSSNEASFNIYSALSEDMSVRSDKAFSRMDFIDRKLLSILNNIAGIIIEGGYEKMLRRAIERQSAQLASYVEILDIHNILGGHKEESKEILLKIWTTAMHIMVGFLGEIQKQLNGQDLGYFNRLKEDYFLAIAKQSVMKLLKAASASIDSVYKDTYSTLKPDLSKMVNMVMMYQALNYAMPTILALFTGQSKEFILAEGEGLIHRLSDMFVKLSVEQNSLVRSQLLVISDTGVHHSTRHIMDHMRMLVQQKNTVCLMLKDDLKAFHELVEQLISSLEFMLDMNSRGLQLQGQQQMFLLNNVHFMLQEANKDKDLGPILGEGWLLQRHDQLNLFITGYVDASWTPVMSCFQKRTRVPEILWPHQLFDKFTSSFEMTYRVQKTWKITDPLIRQKLREAIFQKVIPEYRMHMENYSEKQQKSATARYSIKQLESQLQELFEG</sequence>
<reference evidence="6" key="2">
    <citation type="submission" date="2015-07" db="EMBL/GenBank/DDBJ databases">
        <authorList>
            <person name="Noorani M."/>
        </authorList>
    </citation>
    <scope>NUCLEOTIDE SEQUENCE</scope>
    <source>
        <strain evidence="6">Yugu1</strain>
    </source>
</reference>
<proteinExistence type="inferred from homology"/>
<organism evidence="6">
    <name type="scientific">Setaria italica</name>
    <name type="common">Foxtail millet</name>
    <name type="synonym">Panicum italicum</name>
    <dbReference type="NCBI Taxonomy" id="4555"/>
    <lineage>
        <taxon>Eukaryota</taxon>
        <taxon>Viridiplantae</taxon>
        <taxon>Streptophyta</taxon>
        <taxon>Embryophyta</taxon>
        <taxon>Tracheophyta</taxon>
        <taxon>Spermatophyta</taxon>
        <taxon>Magnoliopsida</taxon>
        <taxon>Liliopsida</taxon>
        <taxon>Poales</taxon>
        <taxon>Poaceae</taxon>
        <taxon>PACMAD clade</taxon>
        <taxon>Panicoideae</taxon>
        <taxon>Panicodae</taxon>
        <taxon>Paniceae</taxon>
        <taxon>Cenchrinae</taxon>
        <taxon>Setaria</taxon>
    </lineage>
</organism>
<protein>
    <recommendedName>
        <fullName evidence="3">Exocyst subunit Exo70 family protein</fullName>
    </recommendedName>
</protein>
<dbReference type="AlphaFoldDB" id="A0A368R636"/>
<dbReference type="InterPro" id="IPR046364">
    <property type="entry name" value="Exo70_C"/>
</dbReference>
<feature type="region of interest" description="Disordered" evidence="4">
    <location>
        <begin position="87"/>
        <end position="132"/>
    </location>
</feature>
<dbReference type="GO" id="GO:0000145">
    <property type="term" value="C:exocyst"/>
    <property type="evidence" value="ECO:0007669"/>
    <property type="project" value="InterPro"/>
</dbReference>
<evidence type="ECO:0000256" key="3">
    <source>
        <dbReference type="RuleBase" id="RU365026"/>
    </source>
</evidence>
<feature type="region of interest" description="Disordered" evidence="4">
    <location>
        <begin position="152"/>
        <end position="179"/>
    </location>
</feature>
<dbReference type="GO" id="GO:0015031">
    <property type="term" value="P:protein transport"/>
    <property type="evidence" value="ECO:0007669"/>
    <property type="project" value="UniProtKB-KW"/>
</dbReference>
<comment type="similarity">
    <text evidence="1 3">Belongs to the EXO70 family.</text>
</comment>
<name>A0A368R636_SETIT</name>
<dbReference type="SUPFAM" id="SSF74788">
    <property type="entry name" value="Cullin repeat-like"/>
    <property type="match status" value="1"/>
</dbReference>
<evidence type="ECO:0000256" key="4">
    <source>
        <dbReference type="SAM" id="MobiDB-lite"/>
    </source>
</evidence>
<feature type="compositionally biased region" description="Low complexity" evidence="4">
    <location>
        <begin position="160"/>
        <end position="179"/>
    </location>
</feature>
<keyword evidence="3" id="KW-0653">Protein transport</keyword>
<dbReference type="EMBL" id="CM003532">
    <property type="protein sequence ID" value="RCV25544.1"/>
    <property type="molecule type" value="Genomic_DNA"/>
</dbReference>
<evidence type="ECO:0000256" key="2">
    <source>
        <dbReference type="ARBA" id="ARBA00022448"/>
    </source>
</evidence>
<dbReference type="GO" id="GO:0005546">
    <property type="term" value="F:phosphatidylinositol-4,5-bisphosphate binding"/>
    <property type="evidence" value="ECO:0007669"/>
    <property type="project" value="InterPro"/>
</dbReference>
<reference evidence="6" key="1">
    <citation type="journal article" date="2012" name="Nat. Biotechnol.">
        <title>Reference genome sequence of the model plant Setaria.</title>
        <authorList>
            <person name="Bennetzen J.L."/>
            <person name="Schmutz J."/>
            <person name="Wang H."/>
            <person name="Percifield R."/>
            <person name="Hawkins J."/>
            <person name="Pontaroli A.C."/>
            <person name="Estep M."/>
            <person name="Feng L."/>
            <person name="Vaughn J.N."/>
            <person name="Grimwood J."/>
            <person name="Jenkins J."/>
            <person name="Barry K."/>
            <person name="Lindquist E."/>
            <person name="Hellsten U."/>
            <person name="Deshpande S."/>
            <person name="Wang X."/>
            <person name="Wu X."/>
            <person name="Mitros T."/>
            <person name="Triplett J."/>
            <person name="Yang X."/>
            <person name="Ye C.Y."/>
            <person name="Mauro-Herrera M."/>
            <person name="Wang L."/>
            <person name="Li P."/>
            <person name="Sharma M."/>
            <person name="Sharma R."/>
            <person name="Ronald P.C."/>
            <person name="Panaud O."/>
            <person name="Kellogg E.A."/>
            <person name="Brutnell T.P."/>
            <person name="Doust A.N."/>
            <person name="Tuskan G.A."/>
            <person name="Rokhsar D."/>
            <person name="Devos K.M."/>
        </authorList>
    </citation>
    <scope>NUCLEOTIDE SEQUENCE [LARGE SCALE GENOMIC DNA]</scope>
    <source>
        <strain evidence="6">Yugu1</strain>
    </source>
</reference>
<gene>
    <name evidence="6" type="ORF">SETIT_5G175300v2</name>
</gene>
<dbReference type="Pfam" id="PF03081">
    <property type="entry name" value="Exo70_C"/>
    <property type="match status" value="1"/>
</dbReference>
<keyword evidence="3" id="KW-0268">Exocytosis</keyword>
<evidence type="ECO:0000313" key="6">
    <source>
        <dbReference type="EMBL" id="RCV25544.1"/>
    </source>
</evidence>
<dbReference type="OrthoDB" id="685560at2759"/>
<dbReference type="InterPro" id="IPR004140">
    <property type="entry name" value="Exo70"/>
</dbReference>
<dbReference type="InterPro" id="IPR016159">
    <property type="entry name" value="Cullin_repeat-like_dom_sf"/>
</dbReference>
<dbReference type="PANTHER" id="PTHR12542">
    <property type="entry name" value="EXOCYST COMPLEX PROTEIN EXO70"/>
    <property type="match status" value="1"/>
</dbReference>
<comment type="function">
    <text evidence="3">Component of the exocyst complex.</text>
</comment>
<dbReference type="PANTHER" id="PTHR12542:SF44">
    <property type="entry name" value="EXOCYST SUBUNIT EXO70 FAMILY PROTEIN"/>
    <property type="match status" value="1"/>
</dbReference>
<feature type="region of interest" description="Disordered" evidence="4">
    <location>
        <begin position="228"/>
        <end position="251"/>
    </location>
</feature>
<dbReference type="STRING" id="4555.A0A368R636"/>
<accession>A0A368R636</accession>
<evidence type="ECO:0000256" key="1">
    <source>
        <dbReference type="ARBA" id="ARBA00006756"/>
    </source>
</evidence>
<feature type="domain" description="Exocyst complex subunit Exo70 C-terminal" evidence="5">
    <location>
        <begin position="343"/>
        <end position="683"/>
    </location>
</feature>
<dbReference type="Gene3D" id="1.20.1280.170">
    <property type="entry name" value="Exocyst complex component Exo70"/>
    <property type="match status" value="1"/>
</dbReference>
<evidence type="ECO:0000259" key="5">
    <source>
        <dbReference type="Pfam" id="PF03081"/>
    </source>
</evidence>
<keyword evidence="2 3" id="KW-0813">Transport</keyword>
<dbReference type="GO" id="GO:0006887">
    <property type="term" value="P:exocytosis"/>
    <property type="evidence" value="ECO:0007669"/>
    <property type="project" value="UniProtKB-KW"/>
</dbReference>